<dbReference type="SUPFAM" id="SSF57701">
    <property type="entry name" value="Zn2/Cys6 DNA-binding domain"/>
    <property type="match status" value="1"/>
</dbReference>
<dbReference type="PANTHER" id="PTHR47657">
    <property type="entry name" value="STEROL REGULATORY ELEMENT-BINDING PROTEIN ECM22"/>
    <property type="match status" value="1"/>
</dbReference>
<dbReference type="GO" id="GO:0008270">
    <property type="term" value="F:zinc ion binding"/>
    <property type="evidence" value="ECO:0007669"/>
    <property type="project" value="InterPro"/>
</dbReference>
<dbReference type="GO" id="GO:0003677">
    <property type="term" value="F:DNA binding"/>
    <property type="evidence" value="ECO:0007669"/>
    <property type="project" value="UniProtKB-KW"/>
</dbReference>
<feature type="compositionally biased region" description="Polar residues" evidence="5">
    <location>
        <begin position="78"/>
        <end position="100"/>
    </location>
</feature>
<dbReference type="InterPro" id="IPR036864">
    <property type="entry name" value="Zn2-C6_fun-type_DNA-bd_sf"/>
</dbReference>
<evidence type="ECO:0000256" key="1">
    <source>
        <dbReference type="ARBA" id="ARBA00023015"/>
    </source>
</evidence>
<comment type="caution">
    <text evidence="7">The sequence shown here is derived from an EMBL/GenBank/DDBJ whole genome shotgun (WGS) entry which is preliminary data.</text>
</comment>
<evidence type="ECO:0000259" key="6">
    <source>
        <dbReference type="PROSITE" id="PS50048"/>
    </source>
</evidence>
<evidence type="ECO:0000256" key="5">
    <source>
        <dbReference type="SAM" id="MobiDB-lite"/>
    </source>
</evidence>
<dbReference type="RefSeq" id="XP_026603546.1">
    <property type="nucleotide sequence ID" value="XM_026747714.1"/>
</dbReference>
<evidence type="ECO:0000256" key="3">
    <source>
        <dbReference type="ARBA" id="ARBA00023163"/>
    </source>
</evidence>
<keyword evidence="8" id="KW-1185">Reference proteome</keyword>
<organism evidence="7 8">
    <name type="scientific">Aspergillus mulundensis</name>
    <dbReference type="NCBI Taxonomy" id="1810919"/>
    <lineage>
        <taxon>Eukaryota</taxon>
        <taxon>Fungi</taxon>
        <taxon>Dikarya</taxon>
        <taxon>Ascomycota</taxon>
        <taxon>Pezizomycotina</taxon>
        <taxon>Eurotiomycetes</taxon>
        <taxon>Eurotiomycetidae</taxon>
        <taxon>Eurotiales</taxon>
        <taxon>Aspergillaceae</taxon>
        <taxon>Aspergillus</taxon>
        <taxon>Aspergillus subgen. Nidulantes</taxon>
    </lineage>
</organism>
<dbReference type="GO" id="GO:0000981">
    <property type="term" value="F:DNA-binding transcription factor activity, RNA polymerase II-specific"/>
    <property type="evidence" value="ECO:0007669"/>
    <property type="project" value="InterPro"/>
</dbReference>
<name>A0A3D8RXW1_9EURO</name>
<dbReference type="InterPro" id="IPR001138">
    <property type="entry name" value="Zn2Cys6_DnaBD"/>
</dbReference>
<dbReference type="AlphaFoldDB" id="A0A3D8RXW1"/>
<dbReference type="PANTHER" id="PTHR47657:SF13">
    <property type="entry name" value="ZN(2)-C6 FUNGAL-TYPE DOMAIN-CONTAINING PROTEIN-RELATED"/>
    <property type="match status" value="1"/>
</dbReference>
<feature type="compositionally biased region" description="Polar residues" evidence="5">
    <location>
        <begin position="55"/>
        <end position="68"/>
    </location>
</feature>
<evidence type="ECO:0000313" key="8">
    <source>
        <dbReference type="Proteomes" id="UP000256690"/>
    </source>
</evidence>
<dbReference type="Pfam" id="PF00172">
    <property type="entry name" value="Zn_clus"/>
    <property type="match status" value="1"/>
</dbReference>
<keyword evidence="4" id="KW-0539">Nucleus</keyword>
<sequence>MDSEQLQQKIRSRRTHRKSRLGCGNCKKRRVKCDEKKPMCSNCVQHSIDCDFQFPASSSPSEGSTPPQTRRFKFRPSKYQSQTSSPAPEQASSNSRSIGVQCDSSPTIDFKGGPGEGISLPDLSLFHHFTTSTYCTLAAEEAYPVWQIHVPRWGFSFPSIMHLLITLSALHLAHLNPAKQAEYIHEADEHFTFGVRSVTSVLALDTLDSTNCQQIYIAAVMICFAYFARGPRDGEYLVFNAKGKSEWLVLLHGVRTILSQKQPEIFTGVLAPEKEKQNMDILNPELDTELSRHIHRLQEVKAMVSVEIQADSDLYVQVVDDLIGCFDGAYQKRKAGIVPQDLMPFTVGWTFRLPEMMIDRLEGREPVALVILAHWAILLRYMGDVWFMRGWDQHIILGIRACLPPAYHAWIEWPEEVIASEQ</sequence>
<dbReference type="STRING" id="1810919.A0A3D8RXW1"/>
<feature type="compositionally biased region" description="Basic residues" evidence="5">
    <location>
        <begin position="10"/>
        <end position="20"/>
    </location>
</feature>
<keyword evidence="2" id="KW-0238">DNA-binding</keyword>
<evidence type="ECO:0000256" key="2">
    <source>
        <dbReference type="ARBA" id="ARBA00023125"/>
    </source>
</evidence>
<dbReference type="CDD" id="cd00067">
    <property type="entry name" value="GAL4"/>
    <property type="match status" value="1"/>
</dbReference>
<dbReference type="SMART" id="SM00066">
    <property type="entry name" value="GAL4"/>
    <property type="match status" value="1"/>
</dbReference>
<dbReference type="Proteomes" id="UP000256690">
    <property type="component" value="Unassembled WGS sequence"/>
</dbReference>
<dbReference type="PROSITE" id="PS50048">
    <property type="entry name" value="ZN2_CY6_FUNGAL_2"/>
    <property type="match status" value="1"/>
</dbReference>
<dbReference type="Pfam" id="PF11951">
    <property type="entry name" value="Fungal_trans_2"/>
    <property type="match status" value="1"/>
</dbReference>
<reference evidence="7 8" key="1">
    <citation type="journal article" date="2018" name="IMA Fungus">
        <title>IMA Genome-F 9: Draft genome sequence of Annulohypoxylon stygium, Aspergillus mulundensis, Berkeleyomyces basicola (syn. Thielaviopsis basicola), Ceratocystis smalleyi, two Cercospora beticola strains, Coleophoma cylindrospora, Fusarium fracticaudum, Phialophora cf. hyalina, and Morchella septimelata.</title>
        <authorList>
            <person name="Wingfield B.D."/>
            <person name="Bills G.F."/>
            <person name="Dong Y."/>
            <person name="Huang W."/>
            <person name="Nel W.J."/>
            <person name="Swalarsk-Parry B.S."/>
            <person name="Vaghefi N."/>
            <person name="Wilken P.M."/>
            <person name="An Z."/>
            <person name="de Beer Z.W."/>
            <person name="De Vos L."/>
            <person name="Chen L."/>
            <person name="Duong T.A."/>
            <person name="Gao Y."/>
            <person name="Hammerbacher A."/>
            <person name="Kikkert J.R."/>
            <person name="Li Y."/>
            <person name="Li H."/>
            <person name="Li K."/>
            <person name="Li Q."/>
            <person name="Liu X."/>
            <person name="Ma X."/>
            <person name="Naidoo K."/>
            <person name="Pethybridge S.J."/>
            <person name="Sun J."/>
            <person name="Steenkamp E.T."/>
            <person name="van der Nest M.A."/>
            <person name="van Wyk S."/>
            <person name="Wingfield M.J."/>
            <person name="Xiong C."/>
            <person name="Yue Q."/>
            <person name="Zhang X."/>
        </authorList>
    </citation>
    <scope>NUCLEOTIDE SEQUENCE [LARGE SCALE GENOMIC DNA]</scope>
    <source>
        <strain evidence="7 8">DSM 5745</strain>
    </source>
</reference>
<gene>
    <name evidence="7" type="ORF">DSM5745_05698</name>
</gene>
<feature type="region of interest" description="Disordered" evidence="5">
    <location>
        <begin position="1"/>
        <end position="20"/>
    </location>
</feature>
<protein>
    <submittedName>
        <fullName evidence="7">Putative Zn(II)2Cys6 transcription factor</fullName>
    </submittedName>
</protein>
<keyword evidence="1" id="KW-0805">Transcription regulation</keyword>
<dbReference type="EMBL" id="PVWQ01000006">
    <property type="protein sequence ID" value="RDW78846.1"/>
    <property type="molecule type" value="Genomic_DNA"/>
</dbReference>
<feature type="region of interest" description="Disordered" evidence="5">
    <location>
        <begin position="55"/>
        <end position="100"/>
    </location>
</feature>
<dbReference type="InterPro" id="IPR021858">
    <property type="entry name" value="Fun_TF"/>
</dbReference>
<accession>A0A3D8RXW1</accession>
<dbReference type="InterPro" id="IPR052400">
    <property type="entry name" value="Zn2-C6_fungal_TF"/>
</dbReference>
<dbReference type="Gene3D" id="4.10.240.10">
    <property type="entry name" value="Zn(2)-C6 fungal-type DNA-binding domain"/>
    <property type="match status" value="1"/>
</dbReference>
<keyword evidence="3" id="KW-0804">Transcription</keyword>
<proteinExistence type="predicted"/>
<evidence type="ECO:0000256" key="4">
    <source>
        <dbReference type="ARBA" id="ARBA00023242"/>
    </source>
</evidence>
<feature type="domain" description="Zn(2)-C6 fungal-type" evidence="6">
    <location>
        <begin position="22"/>
        <end position="52"/>
    </location>
</feature>
<evidence type="ECO:0000313" key="7">
    <source>
        <dbReference type="EMBL" id="RDW78846.1"/>
    </source>
</evidence>
<dbReference type="OrthoDB" id="416217at2759"/>
<dbReference type="GeneID" id="38116068"/>
<dbReference type="PROSITE" id="PS00463">
    <property type="entry name" value="ZN2_CY6_FUNGAL_1"/>
    <property type="match status" value="1"/>
</dbReference>